<evidence type="ECO:0000313" key="1">
    <source>
        <dbReference type="EMBL" id="MBB0233179.1"/>
    </source>
</evidence>
<dbReference type="RefSeq" id="WP_182667654.1">
    <property type="nucleotide sequence ID" value="NZ_VKHS01001609.1"/>
</dbReference>
<comment type="caution">
    <text evidence="1">The sequence shown here is derived from an EMBL/GenBank/DDBJ whole genome shotgun (WGS) entry which is preliminary data.</text>
</comment>
<dbReference type="AlphaFoldDB" id="A0A7W3T948"/>
<name>A0A7W3T948_9ACTN</name>
<accession>A0A7W3T948</accession>
<keyword evidence="2" id="KW-1185">Reference proteome</keyword>
<proteinExistence type="predicted"/>
<dbReference type="Proteomes" id="UP000530234">
    <property type="component" value="Unassembled WGS sequence"/>
</dbReference>
<feature type="non-terminal residue" evidence="1">
    <location>
        <position position="122"/>
    </location>
</feature>
<organism evidence="1 2">
    <name type="scientific">Streptomyces calidiresistens</name>
    <dbReference type="NCBI Taxonomy" id="1485586"/>
    <lineage>
        <taxon>Bacteria</taxon>
        <taxon>Bacillati</taxon>
        <taxon>Actinomycetota</taxon>
        <taxon>Actinomycetes</taxon>
        <taxon>Kitasatosporales</taxon>
        <taxon>Streptomycetaceae</taxon>
        <taxon>Streptomyces</taxon>
    </lineage>
</organism>
<evidence type="ECO:0000313" key="2">
    <source>
        <dbReference type="Proteomes" id="UP000530234"/>
    </source>
</evidence>
<gene>
    <name evidence="1" type="ORF">FOE67_27720</name>
</gene>
<reference evidence="2" key="1">
    <citation type="submission" date="2019-10" db="EMBL/GenBank/DDBJ databases">
        <title>Streptomyces sp. nov., a novel actinobacterium isolated from alkaline environment.</title>
        <authorList>
            <person name="Golinska P."/>
        </authorList>
    </citation>
    <scope>NUCLEOTIDE SEQUENCE [LARGE SCALE GENOMIC DNA]</scope>
    <source>
        <strain evidence="2">DSM 42108</strain>
    </source>
</reference>
<sequence>MTTDIDIETADEHGAIIRIDTWRAEGDTSGRTIRLCAEQRCRLHALPAITRCADHMTSDEFRAAVHEQGNILDRARHNRIDLAEQAHRTLGLPQPEILATFTAAGINDQRLQAATQAAATIT</sequence>
<dbReference type="EMBL" id="VKHS01001609">
    <property type="protein sequence ID" value="MBB0233179.1"/>
    <property type="molecule type" value="Genomic_DNA"/>
</dbReference>
<protein>
    <submittedName>
        <fullName evidence="1">Uncharacterized protein</fullName>
    </submittedName>
</protein>